<evidence type="ECO:0000256" key="6">
    <source>
        <dbReference type="SAM" id="Phobius"/>
    </source>
</evidence>
<sequence>MVVDYMKIWYLALQDLKLLTANQKELYLHIIFPLLVVILVITLFAGKPGLYGEAFFIDLDGGPQARDYLDRMEKVKGLKVFVLEEEEAFTRMERGNISLLTRIPPDFSEKIERGEIPSLDIWKRGTGGESGQLIISLLHSTLGEMLGEVHLTLLVKEQAQDSSFLQEEAQVESFMNSLYAISRRAPALEVVEGMDNPSRSSAAFFFPGVITLFIIFSLTFHGQRLVGEREGGILERMLASGLSKGEIIGGKLLGSVLRGSFQFIIMSLPPLFFLGVFTLTSFIETLIFALFLAAAAGALGILIGSLSSRREQALWAAVIISLVNSGLGNTFAFPTGGGGLVEIINYGTLSLYANGGFRSLIVEGVPLSSLTLEMGILLWGTLVFGGLSYRYFTCTRI</sequence>
<proteinExistence type="predicted"/>
<dbReference type="Proteomes" id="UP000285138">
    <property type="component" value="Unassembled WGS sequence"/>
</dbReference>
<evidence type="ECO:0000313" key="8">
    <source>
        <dbReference type="EMBL" id="RQD77504.1"/>
    </source>
</evidence>
<dbReference type="AlphaFoldDB" id="A0A424YHB5"/>
<feature type="transmembrane region" description="Helical" evidence="6">
    <location>
        <begin position="374"/>
        <end position="392"/>
    </location>
</feature>
<name>A0A424YHB5_9FIRM</name>
<feature type="domain" description="ABC-2 type transporter transmembrane" evidence="7">
    <location>
        <begin position="30"/>
        <end position="389"/>
    </location>
</feature>
<feature type="transmembrane region" description="Helical" evidence="6">
    <location>
        <begin position="26"/>
        <end position="46"/>
    </location>
</feature>
<keyword evidence="4 6" id="KW-1133">Transmembrane helix</keyword>
<evidence type="ECO:0000256" key="2">
    <source>
        <dbReference type="ARBA" id="ARBA00022475"/>
    </source>
</evidence>
<dbReference type="GO" id="GO:0005886">
    <property type="term" value="C:plasma membrane"/>
    <property type="evidence" value="ECO:0007669"/>
    <property type="project" value="UniProtKB-SubCell"/>
</dbReference>
<evidence type="ECO:0000256" key="3">
    <source>
        <dbReference type="ARBA" id="ARBA00022692"/>
    </source>
</evidence>
<protein>
    <submittedName>
        <fullName evidence="8">ABC transporter permease</fullName>
    </submittedName>
</protein>
<dbReference type="InterPro" id="IPR051449">
    <property type="entry name" value="ABC-2_transporter_component"/>
</dbReference>
<keyword evidence="3 6" id="KW-0812">Transmembrane</keyword>
<dbReference type="PANTHER" id="PTHR30294">
    <property type="entry name" value="MEMBRANE COMPONENT OF ABC TRANSPORTER YHHJ-RELATED"/>
    <property type="match status" value="1"/>
</dbReference>
<dbReference type="PANTHER" id="PTHR30294:SF29">
    <property type="entry name" value="MULTIDRUG ABC TRANSPORTER PERMEASE YBHS-RELATED"/>
    <property type="match status" value="1"/>
</dbReference>
<keyword evidence="5 6" id="KW-0472">Membrane</keyword>
<feature type="transmembrane region" description="Helical" evidence="6">
    <location>
        <begin position="261"/>
        <end position="280"/>
    </location>
</feature>
<evidence type="ECO:0000256" key="5">
    <source>
        <dbReference type="ARBA" id="ARBA00023136"/>
    </source>
</evidence>
<accession>A0A424YHB5</accession>
<feature type="transmembrane region" description="Helical" evidence="6">
    <location>
        <begin position="313"/>
        <end position="333"/>
    </location>
</feature>
<dbReference type="EMBL" id="QZAA01000066">
    <property type="protein sequence ID" value="RQD77504.1"/>
    <property type="molecule type" value="Genomic_DNA"/>
</dbReference>
<keyword evidence="2" id="KW-1003">Cell membrane</keyword>
<evidence type="ECO:0000256" key="4">
    <source>
        <dbReference type="ARBA" id="ARBA00022989"/>
    </source>
</evidence>
<dbReference type="GO" id="GO:0140359">
    <property type="term" value="F:ABC-type transporter activity"/>
    <property type="evidence" value="ECO:0007669"/>
    <property type="project" value="InterPro"/>
</dbReference>
<comment type="caution">
    <text evidence="8">The sequence shown here is derived from an EMBL/GenBank/DDBJ whole genome shotgun (WGS) entry which is preliminary data.</text>
</comment>
<reference evidence="8 9" key="1">
    <citation type="submission" date="2018-08" db="EMBL/GenBank/DDBJ databases">
        <title>The metabolism and importance of syntrophic acetate oxidation coupled to methane or sulfide production in haloalkaline environments.</title>
        <authorList>
            <person name="Timmers P.H.A."/>
            <person name="Vavourakis C.D."/>
            <person name="Sorokin D.Y."/>
            <person name="Sinninghe Damste J.S."/>
            <person name="Muyzer G."/>
            <person name="Stams A.J.M."/>
            <person name="Plugge C.M."/>
        </authorList>
    </citation>
    <scope>NUCLEOTIDE SEQUENCE [LARGE SCALE GENOMIC DNA]</scope>
    <source>
        <strain evidence="8">MSAO_Bac1</strain>
    </source>
</reference>
<dbReference type="Gene3D" id="3.40.1710.10">
    <property type="entry name" value="abc type-2 transporter like domain"/>
    <property type="match status" value="1"/>
</dbReference>
<organism evidence="8 9">
    <name type="scientific">Candidatus Syntrophonatronum acetioxidans</name>
    <dbReference type="NCBI Taxonomy" id="1795816"/>
    <lineage>
        <taxon>Bacteria</taxon>
        <taxon>Bacillati</taxon>
        <taxon>Bacillota</taxon>
        <taxon>Clostridia</taxon>
        <taxon>Eubacteriales</taxon>
        <taxon>Syntrophomonadaceae</taxon>
        <taxon>Candidatus Syntrophonatronum</taxon>
    </lineage>
</organism>
<dbReference type="Pfam" id="PF12698">
    <property type="entry name" value="ABC2_membrane_3"/>
    <property type="match status" value="1"/>
</dbReference>
<evidence type="ECO:0000313" key="9">
    <source>
        <dbReference type="Proteomes" id="UP000285138"/>
    </source>
</evidence>
<comment type="subcellular location">
    <subcellularLocation>
        <location evidence="1">Cell membrane</location>
        <topology evidence="1">Multi-pass membrane protein</topology>
    </subcellularLocation>
</comment>
<evidence type="ECO:0000256" key="1">
    <source>
        <dbReference type="ARBA" id="ARBA00004651"/>
    </source>
</evidence>
<feature type="transmembrane region" description="Helical" evidence="6">
    <location>
        <begin position="286"/>
        <end position="306"/>
    </location>
</feature>
<evidence type="ECO:0000259" key="7">
    <source>
        <dbReference type="Pfam" id="PF12698"/>
    </source>
</evidence>
<dbReference type="InterPro" id="IPR013525">
    <property type="entry name" value="ABC2_TM"/>
</dbReference>
<feature type="transmembrane region" description="Helical" evidence="6">
    <location>
        <begin position="202"/>
        <end position="220"/>
    </location>
</feature>
<gene>
    <name evidence="8" type="ORF">D5R97_02240</name>
</gene>